<dbReference type="EMBL" id="CP018889">
    <property type="protein sequence ID" value="AUI70372.1"/>
    <property type="molecule type" value="Genomic_DNA"/>
</dbReference>
<proteinExistence type="predicted"/>
<dbReference type="STRING" id="288004.AL038_06495"/>
<evidence type="ECO:0000313" key="1">
    <source>
        <dbReference type="EMBL" id="AUI70372.1"/>
    </source>
</evidence>
<name>A0A2N9YIL3_9GAMM</name>
<gene>
    <name evidence="1" type="ORF">BLE401_17810</name>
</gene>
<keyword evidence="2" id="KW-1185">Reference proteome</keyword>
<evidence type="ECO:0000313" key="2">
    <source>
        <dbReference type="Proteomes" id="UP000234271"/>
    </source>
</evidence>
<sequence>MSLTADDVLETINTLLHSEGLSVTSNQLHLQIVGDLFEEHDNGDEFVGQVLQQYQIRTQGWIDIDTVQELIDFIVNQKKA</sequence>
<evidence type="ECO:0008006" key="3">
    <source>
        <dbReference type="Google" id="ProtNLM"/>
    </source>
</evidence>
<accession>A0A2N9YIL3</accession>
<dbReference type="OrthoDB" id="9906022at2"/>
<dbReference type="KEGG" id="blep:AL038_06495"/>
<dbReference type="AlphaFoldDB" id="A0A2N9YIL3"/>
<organism evidence="1 2">
    <name type="scientific">Beggiatoa leptomitoformis</name>
    <dbReference type="NCBI Taxonomy" id="288004"/>
    <lineage>
        <taxon>Bacteria</taxon>
        <taxon>Pseudomonadati</taxon>
        <taxon>Pseudomonadota</taxon>
        <taxon>Gammaproteobacteria</taxon>
        <taxon>Thiotrichales</taxon>
        <taxon>Thiotrichaceae</taxon>
        <taxon>Beggiatoa</taxon>
    </lineage>
</organism>
<dbReference type="Proteomes" id="UP000234271">
    <property type="component" value="Chromosome"/>
</dbReference>
<protein>
    <recommendedName>
        <fullName evidence="3">Acyl carrier protein</fullName>
    </recommendedName>
</protein>
<reference evidence="2" key="1">
    <citation type="submission" date="2016-12" db="EMBL/GenBank/DDBJ databases">
        <title>Complete Genome Sequence of Beggiatoa leptomitiformis D-401.</title>
        <authorList>
            <person name="Fomenkov A."/>
            <person name="Vincze T."/>
            <person name="Grabovich M."/>
            <person name="Anton B.P."/>
            <person name="Dubinina G."/>
            <person name="Orlova M."/>
            <person name="Belousova E."/>
            <person name="Roberts R.J."/>
        </authorList>
    </citation>
    <scope>NUCLEOTIDE SEQUENCE [LARGE SCALE GENOMIC DNA]</scope>
    <source>
        <strain evidence="2">D-401</strain>
    </source>
</reference>
<dbReference type="RefSeq" id="WP_062150685.1">
    <property type="nucleotide sequence ID" value="NZ_CP012373.2"/>
</dbReference>